<dbReference type="InterPro" id="IPR036894">
    <property type="entry name" value="YbaB-like_sf"/>
</dbReference>
<feature type="region of interest" description="Disordered" evidence="1">
    <location>
        <begin position="28"/>
        <end position="49"/>
    </location>
</feature>
<dbReference type="OrthoDB" id="9945585at2"/>
<dbReference type="Gene3D" id="3.30.1310.10">
    <property type="entry name" value="Nucleoid-associated protein YbaB-like domain"/>
    <property type="match status" value="1"/>
</dbReference>
<name>A0A5N0UQ90_9PSEU</name>
<dbReference type="Proteomes" id="UP000319769">
    <property type="component" value="Unassembled WGS sequence"/>
</dbReference>
<keyword evidence="3" id="KW-1185">Reference proteome</keyword>
<dbReference type="AlphaFoldDB" id="A0A5N0UQ90"/>
<protein>
    <submittedName>
        <fullName evidence="2">YbaB/EbfC family nucleoid-associated protein</fullName>
    </submittedName>
</protein>
<accession>A0A5N0UQ90</accession>
<feature type="region of interest" description="Disordered" evidence="1">
    <location>
        <begin position="1"/>
        <end position="20"/>
    </location>
</feature>
<dbReference type="GO" id="GO:0003677">
    <property type="term" value="F:DNA binding"/>
    <property type="evidence" value="ECO:0007669"/>
    <property type="project" value="InterPro"/>
</dbReference>
<evidence type="ECO:0000256" key="1">
    <source>
        <dbReference type="SAM" id="MobiDB-lite"/>
    </source>
</evidence>
<gene>
    <name evidence="2" type="ORF">FPZ12_037465</name>
</gene>
<feature type="compositionally biased region" description="Basic and acidic residues" evidence="1">
    <location>
        <begin position="138"/>
        <end position="153"/>
    </location>
</feature>
<evidence type="ECO:0000313" key="3">
    <source>
        <dbReference type="Proteomes" id="UP000319769"/>
    </source>
</evidence>
<dbReference type="SUPFAM" id="SSF82607">
    <property type="entry name" value="YbaB-like"/>
    <property type="match status" value="1"/>
</dbReference>
<proteinExistence type="predicted"/>
<organism evidence="2 3">
    <name type="scientific">Amycolatopsis acidicola</name>
    <dbReference type="NCBI Taxonomy" id="2596893"/>
    <lineage>
        <taxon>Bacteria</taxon>
        <taxon>Bacillati</taxon>
        <taxon>Actinomycetota</taxon>
        <taxon>Actinomycetes</taxon>
        <taxon>Pseudonocardiales</taxon>
        <taxon>Pseudonocardiaceae</taxon>
        <taxon>Amycolatopsis</taxon>
    </lineage>
</organism>
<dbReference type="Pfam" id="PF02575">
    <property type="entry name" value="YbaB_DNA_bd"/>
    <property type="match status" value="1"/>
</dbReference>
<dbReference type="InterPro" id="IPR004401">
    <property type="entry name" value="YbaB/EbfC"/>
</dbReference>
<reference evidence="2" key="1">
    <citation type="submission" date="2019-09" db="EMBL/GenBank/DDBJ databases">
        <authorList>
            <person name="Teo W.F.A."/>
            <person name="Duangmal K."/>
        </authorList>
    </citation>
    <scope>NUCLEOTIDE SEQUENCE [LARGE SCALE GENOMIC DNA]</scope>
    <source>
        <strain evidence="2">K81G1</strain>
    </source>
</reference>
<comment type="caution">
    <text evidence="2">The sequence shown here is derived from an EMBL/GenBank/DDBJ whole genome shotgun (WGS) entry which is preliminary data.</text>
</comment>
<sequence length="153" mass="16757">MAPAHGAGGRPMTTDPARISREIAERALLHGKDEPGAEGESDNRQVSVSLAKNGDLTGLTIDPAAAPGVDTAKLAADVLQAWRQAQRTLFRAVQDEMWQTTGVIAPESFYQAIEERFRDPAPAPAEDSPPGRQPKPPPRQDDEYFDQVRWRET</sequence>
<evidence type="ECO:0000313" key="2">
    <source>
        <dbReference type="EMBL" id="KAA9152177.1"/>
    </source>
</evidence>
<feature type="region of interest" description="Disordered" evidence="1">
    <location>
        <begin position="114"/>
        <end position="153"/>
    </location>
</feature>
<dbReference type="EMBL" id="VMNW02000091">
    <property type="protein sequence ID" value="KAA9152177.1"/>
    <property type="molecule type" value="Genomic_DNA"/>
</dbReference>